<evidence type="ECO:0000313" key="8">
    <source>
        <dbReference type="Proteomes" id="UP000479293"/>
    </source>
</evidence>
<evidence type="ECO:0000256" key="2">
    <source>
        <dbReference type="ARBA" id="ARBA00022840"/>
    </source>
</evidence>
<dbReference type="PANTHER" id="PTHR32071">
    <property type="entry name" value="TRANSCRIPTIONAL REGULATORY PROTEIN"/>
    <property type="match status" value="1"/>
</dbReference>
<proteinExistence type="predicted"/>
<comment type="caution">
    <text evidence="7">The sequence shown here is derived from an EMBL/GenBank/DDBJ whole genome shotgun (WGS) entry which is preliminary data.</text>
</comment>
<dbReference type="SUPFAM" id="SSF52540">
    <property type="entry name" value="P-loop containing nucleoside triphosphate hydrolases"/>
    <property type="match status" value="1"/>
</dbReference>
<dbReference type="InterPro" id="IPR002197">
    <property type="entry name" value="HTH_Fis"/>
</dbReference>
<dbReference type="EMBL" id="WHLY01000002">
    <property type="protein sequence ID" value="MPR36707.1"/>
    <property type="molecule type" value="Genomic_DNA"/>
</dbReference>
<dbReference type="GO" id="GO:0005524">
    <property type="term" value="F:ATP binding"/>
    <property type="evidence" value="ECO:0007669"/>
    <property type="project" value="UniProtKB-KW"/>
</dbReference>
<dbReference type="Pfam" id="PF25601">
    <property type="entry name" value="AAA_lid_14"/>
    <property type="match status" value="1"/>
</dbReference>
<keyword evidence="1" id="KW-0547">Nucleotide-binding</keyword>
<dbReference type="InterPro" id="IPR003593">
    <property type="entry name" value="AAA+_ATPase"/>
</dbReference>
<keyword evidence="8" id="KW-1185">Reference proteome</keyword>
<dbReference type="GO" id="GO:0043565">
    <property type="term" value="F:sequence-specific DNA binding"/>
    <property type="evidence" value="ECO:0007669"/>
    <property type="project" value="InterPro"/>
</dbReference>
<dbReference type="Gene3D" id="1.10.10.60">
    <property type="entry name" value="Homeodomain-like"/>
    <property type="match status" value="1"/>
</dbReference>
<dbReference type="SUPFAM" id="SSF55781">
    <property type="entry name" value="GAF domain-like"/>
    <property type="match status" value="2"/>
</dbReference>
<dbReference type="Pfam" id="PF02954">
    <property type="entry name" value="HTH_8"/>
    <property type="match status" value="1"/>
</dbReference>
<evidence type="ECO:0000256" key="4">
    <source>
        <dbReference type="ARBA" id="ARBA00023163"/>
    </source>
</evidence>
<feature type="coiled-coil region" evidence="5">
    <location>
        <begin position="353"/>
        <end position="380"/>
    </location>
</feature>
<dbReference type="SMART" id="SM00382">
    <property type="entry name" value="AAA"/>
    <property type="match status" value="1"/>
</dbReference>
<protein>
    <submittedName>
        <fullName evidence="7">AAA domain-containing protein</fullName>
    </submittedName>
</protein>
<evidence type="ECO:0000256" key="5">
    <source>
        <dbReference type="SAM" id="Coils"/>
    </source>
</evidence>
<dbReference type="InterPro" id="IPR058031">
    <property type="entry name" value="AAA_lid_NorR"/>
</dbReference>
<dbReference type="PANTHER" id="PTHR32071:SF123">
    <property type="entry name" value="DNA-BINDING TRANSCRIPTIONAL ACTIVATOR HYFR-RELATED"/>
    <property type="match status" value="1"/>
</dbReference>
<dbReference type="AlphaFoldDB" id="A0A7C9FFH5"/>
<keyword evidence="3" id="KW-0805">Transcription regulation</keyword>
<feature type="domain" description="Sigma-54 factor interaction" evidence="6">
    <location>
        <begin position="381"/>
        <end position="610"/>
    </location>
</feature>
<keyword evidence="2" id="KW-0067">ATP-binding</keyword>
<dbReference type="InterPro" id="IPR027417">
    <property type="entry name" value="P-loop_NTPase"/>
</dbReference>
<dbReference type="RefSeq" id="WP_152764854.1">
    <property type="nucleotide sequence ID" value="NZ_WHLY01000002.1"/>
</dbReference>
<dbReference type="Gene3D" id="3.30.450.40">
    <property type="match status" value="1"/>
</dbReference>
<dbReference type="SUPFAM" id="SSF46689">
    <property type="entry name" value="Homeodomain-like"/>
    <property type="match status" value="1"/>
</dbReference>
<dbReference type="InterPro" id="IPR002078">
    <property type="entry name" value="Sigma_54_int"/>
</dbReference>
<dbReference type="PROSITE" id="PS00688">
    <property type="entry name" value="SIGMA54_INTERACT_3"/>
    <property type="match status" value="1"/>
</dbReference>
<gene>
    <name evidence="7" type="ORF">GBK04_26085</name>
</gene>
<dbReference type="FunFam" id="3.40.50.300:FF:000006">
    <property type="entry name" value="DNA-binding transcriptional regulator NtrC"/>
    <property type="match status" value="1"/>
</dbReference>
<keyword evidence="5" id="KW-0175">Coiled coil</keyword>
<organism evidence="7 8">
    <name type="scientific">Salmonirosea aquatica</name>
    <dbReference type="NCBI Taxonomy" id="2654236"/>
    <lineage>
        <taxon>Bacteria</taxon>
        <taxon>Pseudomonadati</taxon>
        <taxon>Bacteroidota</taxon>
        <taxon>Cytophagia</taxon>
        <taxon>Cytophagales</taxon>
        <taxon>Spirosomataceae</taxon>
        <taxon>Salmonirosea</taxon>
    </lineage>
</organism>
<dbReference type="GO" id="GO:0006355">
    <property type="term" value="P:regulation of DNA-templated transcription"/>
    <property type="evidence" value="ECO:0007669"/>
    <property type="project" value="InterPro"/>
</dbReference>
<dbReference type="InterPro" id="IPR029016">
    <property type="entry name" value="GAF-like_dom_sf"/>
</dbReference>
<evidence type="ECO:0000256" key="3">
    <source>
        <dbReference type="ARBA" id="ARBA00023015"/>
    </source>
</evidence>
<dbReference type="PROSITE" id="PS00675">
    <property type="entry name" value="SIGMA54_INTERACT_1"/>
    <property type="match status" value="1"/>
</dbReference>
<dbReference type="Gene3D" id="1.10.8.60">
    <property type="match status" value="1"/>
</dbReference>
<accession>A0A7C9FFH5</accession>
<dbReference type="InterPro" id="IPR025944">
    <property type="entry name" value="Sigma_54_int_dom_CS"/>
</dbReference>
<dbReference type="InterPro" id="IPR025662">
    <property type="entry name" value="Sigma_54_int_dom_ATP-bd_1"/>
</dbReference>
<dbReference type="Pfam" id="PF00158">
    <property type="entry name" value="Sigma54_activat"/>
    <property type="match status" value="1"/>
</dbReference>
<dbReference type="Proteomes" id="UP000479293">
    <property type="component" value="Unassembled WGS sequence"/>
</dbReference>
<evidence type="ECO:0000259" key="6">
    <source>
        <dbReference type="PROSITE" id="PS50045"/>
    </source>
</evidence>
<dbReference type="PROSITE" id="PS50045">
    <property type="entry name" value="SIGMA54_INTERACT_4"/>
    <property type="match status" value="1"/>
</dbReference>
<keyword evidence="4" id="KW-0804">Transcription</keyword>
<name>A0A7C9FFH5_9BACT</name>
<dbReference type="CDD" id="cd00009">
    <property type="entry name" value="AAA"/>
    <property type="match status" value="1"/>
</dbReference>
<dbReference type="InterPro" id="IPR009057">
    <property type="entry name" value="Homeodomain-like_sf"/>
</dbReference>
<evidence type="ECO:0000256" key="1">
    <source>
        <dbReference type="ARBA" id="ARBA00022741"/>
    </source>
</evidence>
<evidence type="ECO:0000313" key="7">
    <source>
        <dbReference type="EMBL" id="MPR36707.1"/>
    </source>
</evidence>
<sequence>MKHSSDPDFKNQEILQKESEKSFLLDFSNDMTAVRSREDLALVVNRAFRKLNPDGGYVIRKVNADGTTMSAYLHDTGASTFDTALLERVLAEEYPIDDGIQNRIINSPIPLLFNVRQELQRGYQISYLNLWENMGFKTMVGIALRNGDANVGLLLLSIDEINIPILQGICSQIAIAMGNIMANEEILRRQAEQQLMLAFSNDITGVKTKSDLDHVISSVLQGLFQTRIAVLYLLAEDQVTLLPYLFDRQFFQENEVAQHEEFYSLNIHEEHVKLVFENNQPVLLEIDENLEAKCLKLSIQREQRGLNSVYASALRLGDQKLGMVWMLGEQISAPLLQGICAQISTAVSNVLASEQILRLKKQLEDENDYLKQQLNTNFEEIVGNSQAMQQVYRLISLVAESNATVLLLGETGTGKELIARAIHHASARNAKLMIKVNCAAMPASLIESELFGHERGAFTGAVERRIGKFELANDSTLFLDEVGEMPMETQVKLLRVLQEREIERVGGKTTIKLNVRIIAATNRDLEAEVKAGRFRSDLYYRLNVFPIKLPPLRDRQEDIESLAGFFLSKFSKGIGKKTVKLSANALRQLHAYLWPGNVRELEHLIERSVILATGPMVREFFLPQATATNIDAQIMQSGLPLEEVERTHIIQVLRRCNGKISGVGGAAEILGIPGNTLHSKIRKLGISKADYFSH</sequence>
<reference evidence="7 8" key="1">
    <citation type="submission" date="2019-10" db="EMBL/GenBank/DDBJ databases">
        <title>Draft Genome Sequence of Cytophagaceae sp. SJW1-29.</title>
        <authorList>
            <person name="Choi A."/>
        </authorList>
    </citation>
    <scope>NUCLEOTIDE SEQUENCE [LARGE SCALE GENOMIC DNA]</scope>
    <source>
        <strain evidence="7 8">SJW1-29</strain>
    </source>
</reference>
<dbReference type="Gene3D" id="3.40.50.300">
    <property type="entry name" value="P-loop containing nucleotide triphosphate hydrolases"/>
    <property type="match status" value="1"/>
</dbReference>